<feature type="transmembrane region" description="Helical" evidence="1">
    <location>
        <begin position="48"/>
        <end position="69"/>
    </location>
</feature>
<dbReference type="InParanoid" id="L7JWP3"/>
<gene>
    <name evidence="2" type="ORF">THOM_1382</name>
</gene>
<dbReference type="OMA" id="WFFICHA"/>
<organism evidence="2 3">
    <name type="scientific">Trachipleistophora hominis</name>
    <name type="common">Microsporidian parasite</name>
    <dbReference type="NCBI Taxonomy" id="72359"/>
    <lineage>
        <taxon>Eukaryota</taxon>
        <taxon>Fungi</taxon>
        <taxon>Fungi incertae sedis</taxon>
        <taxon>Microsporidia</taxon>
        <taxon>Pleistophoridae</taxon>
        <taxon>Trachipleistophora</taxon>
    </lineage>
</organism>
<evidence type="ECO:0000313" key="2">
    <source>
        <dbReference type="EMBL" id="ELQ75710.1"/>
    </source>
</evidence>
<reference evidence="2 3" key="1">
    <citation type="journal article" date="2012" name="PLoS Pathog.">
        <title>The genome of the obligate intracellular parasite Trachipleistophora hominis: new insights into microsporidian genome dynamics and reductive evolution.</title>
        <authorList>
            <person name="Heinz E."/>
            <person name="Williams T.A."/>
            <person name="Nakjang S."/>
            <person name="Noel C.J."/>
            <person name="Swan D.C."/>
            <person name="Goldberg A.V."/>
            <person name="Harris S.R."/>
            <person name="Weinmaier T."/>
            <person name="Markert S."/>
            <person name="Becher D."/>
            <person name="Bernhardt J."/>
            <person name="Dagan T."/>
            <person name="Hacker C."/>
            <person name="Lucocq J.M."/>
            <person name="Schweder T."/>
            <person name="Rattei T."/>
            <person name="Hall N."/>
            <person name="Hirt R.P."/>
            <person name="Embley T.M."/>
        </authorList>
    </citation>
    <scope>NUCLEOTIDE SEQUENCE [LARGE SCALE GENOMIC DNA]</scope>
</reference>
<keyword evidence="1" id="KW-0812">Transmembrane</keyword>
<keyword evidence="1" id="KW-1133">Transmembrane helix</keyword>
<evidence type="ECO:0000313" key="3">
    <source>
        <dbReference type="Proteomes" id="UP000011185"/>
    </source>
</evidence>
<proteinExistence type="predicted"/>
<dbReference type="HOGENOM" id="CLU_1856802_0_0_1"/>
<keyword evidence="1" id="KW-0472">Membrane</keyword>
<protein>
    <submittedName>
        <fullName evidence="2">Putative transporter</fullName>
    </submittedName>
</protein>
<feature type="transmembrane region" description="Helical" evidence="1">
    <location>
        <begin position="17"/>
        <end position="36"/>
    </location>
</feature>
<sequence>MENYQNYYVITGEQRSWVWYTTIHGAKVVLLAFFFYNAFSEFCGELTILRAICITLASSNMFGWFFICHALMSKNIYQMKIFNYILTLELILLITLVMEALGRIHHVGALAIFPIAIIIGLEMIYNCLVIKAAAPEFSWYYFKKTRMSPNLLGKSIF</sequence>
<dbReference type="Proteomes" id="UP000011185">
    <property type="component" value="Unassembled WGS sequence"/>
</dbReference>
<feature type="transmembrane region" description="Helical" evidence="1">
    <location>
        <begin position="81"/>
        <end position="101"/>
    </location>
</feature>
<keyword evidence="3" id="KW-1185">Reference proteome</keyword>
<dbReference type="AlphaFoldDB" id="L7JWP3"/>
<evidence type="ECO:0000256" key="1">
    <source>
        <dbReference type="SAM" id="Phobius"/>
    </source>
</evidence>
<dbReference type="VEuPathDB" id="MicrosporidiaDB:THOM_1382"/>
<accession>L7JWP3</accession>
<feature type="transmembrane region" description="Helical" evidence="1">
    <location>
        <begin position="107"/>
        <end position="134"/>
    </location>
</feature>
<dbReference type="EMBL" id="JH993935">
    <property type="protein sequence ID" value="ELQ75710.1"/>
    <property type="molecule type" value="Genomic_DNA"/>
</dbReference>
<name>L7JWP3_TRAHO</name>
<dbReference type="OrthoDB" id="10438376at2759"/>